<name>A0A8K0TPK7_9PEZI</name>
<evidence type="ECO:0000256" key="1">
    <source>
        <dbReference type="ARBA" id="ARBA00010348"/>
    </source>
</evidence>
<dbReference type="AlphaFoldDB" id="A0A8K0TPK7"/>
<keyword evidence="5" id="KW-1185">Reference proteome</keyword>
<dbReference type="InterPro" id="IPR045091">
    <property type="entry name" value="Mad2-like"/>
</dbReference>
<dbReference type="EMBL" id="JAGPXD010000002">
    <property type="protein sequence ID" value="KAH7369273.1"/>
    <property type="molecule type" value="Genomic_DNA"/>
</dbReference>
<dbReference type="Gene3D" id="3.30.900.10">
    <property type="entry name" value="HORMA domain"/>
    <property type="match status" value="1"/>
</dbReference>
<feature type="compositionally biased region" description="Low complexity" evidence="2">
    <location>
        <begin position="223"/>
        <end position="234"/>
    </location>
</feature>
<comment type="caution">
    <text evidence="4">The sequence shown here is derived from an EMBL/GenBank/DDBJ whole genome shotgun (WGS) entry which is preliminary data.</text>
</comment>
<protein>
    <submittedName>
        <fullName evidence="4">HORMA domain-containing protein</fullName>
    </submittedName>
</protein>
<dbReference type="SUPFAM" id="SSF56019">
    <property type="entry name" value="The spindle assembly checkpoint protein mad2"/>
    <property type="match status" value="1"/>
</dbReference>
<dbReference type="InterPro" id="IPR036570">
    <property type="entry name" value="HORMA_dom_sf"/>
</dbReference>
<feature type="compositionally biased region" description="Basic and acidic residues" evidence="2">
    <location>
        <begin position="133"/>
        <end position="154"/>
    </location>
</feature>
<organism evidence="4 5">
    <name type="scientific">Plectosphaerella cucumerina</name>
    <dbReference type="NCBI Taxonomy" id="40658"/>
    <lineage>
        <taxon>Eukaryota</taxon>
        <taxon>Fungi</taxon>
        <taxon>Dikarya</taxon>
        <taxon>Ascomycota</taxon>
        <taxon>Pezizomycotina</taxon>
        <taxon>Sordariomycetes</taxon>
        <taxon>Hypocreomycetidae</taxon>
        <taxon>Glomerellales</taxon>
        <taxon>Plectosphaerellaceae</taxon>
        <taxon>Plectosphaerella</taxon>
    </lineage>
</organism>
<comment type="similarity">
    <text evidence="1">Belongs to the MAD2 family.</text>
</comment>
<sequence length="291" mass="32360">MSSSTAPSSGDAVPIPQARTLLTTFTTFLTLAVHTILYHRAIYPPEAFLLARFHNLPVRQCRHPGLCAWINDSLTQVRALLARAQLDRVCINIHQRRGLAVVERWVFDVSSFPAWVDDEAERARLAAAAAKGKGKERARPVTWEERERREQRPRRITEAERDELERGGAVNWVDVDEAMRGALRRVAYAAEKKGAAEEGCTFTIAVELKDGAQPPLGSEHWIPSQQDQQPPGSDEAFPPPSTPGDKSTTPLRTVTAGPLFFECWIEENAIPPPDKPPAHVVDFGTQDSEYP</sequence>
<evidence type="ECO:0000313" key="5">
    <source>
        <dbReference type="Proteomes" id="UP000813385"/>
    </source>
</evidence>
<feature type="region of interest" description="Disordered" evidence="2">
    <location>
        <begin position="268"/>
        <end position="291"/>
    </location>
</feature>
<accession>A0A8K0TPK7</accession>
<dbReference type="PANTHER" id="PTHR11842:SF10">
    <property type="entry name" value="MITOTIC SPINDLE ASSEMBLY CHECKPOINT PROTEIN MAD2B"/>
    <property type="match status" value="1"/>
</dbReference>
<proteinExistence type="inferred from homology"/>
<feature type="domain" description="HORMA" evidence="3">
    <location>
        <begin position="19"/>
        <end position="265"/>
    </location>
</feature>
<dbReference type="OrthoDB" id="21254at2759"/>
<evidence type="ECO:0000256" key="2">
    <source>
        <dbReference type="SAM" id="MobiDB-lite"/>
    </source>
</evidence>
<dbReference type="PANTHER" id="PTHR11842">
    <property type="entry name" value="MITOTIC SPINDLE ASSEMBLY CHECKPOINT PROTEIN MAD2"/>
    <property type="match status" value="1"/>
</dbReference>
<dbReference type="Proteomes" id="UP000813385">
    <property type="component" value="Unassembled WGS sequence"/>
</dbReference>
<dbReference type="PROSITE" id="PS50815">
    <property type="entry name" value="HORMA"/>
    <property type="match status" value="1"/>
</dbReference>
<feature type="region of interest" description="Disordered" evidence="2">
    <location>
        <begin position="131"/>
        <end position="154"/>
    </location>
</feature>
<dbReference type="Pfam" id="PF02301">
    <property type="entry name" value="HORMA"/>
    <property type="match status" value="1"/>
</dbReference>
<evidence type="ECO:0000259" key="3">
    <source>
        <dbReference type="PROSITE" id="PS50815"/>
    </source>
</evidence>
<dbReference type="InterPro" id="IPR003511">
    <property type="entry name" value="HORMA_dom"/>
</dbReference>
<feature type="region of interest" description="Disordered" evidence="2">
    <location>
        <begin position="213"/>
        <end position="252"/>
    </location>
</feature>
<evidence type="ECO:0000313" key="4">
    <source>
        <dbReference type="EMBL" id="KAH7369273.1"/>
    </source>
</evidence>
<dbReference type="GO" id="GO:0016035">
    <property type="term" value="C:zeta DNA polymerase complex"/>
    <property type="evidence" value="ECO:0007669"/>
    <property type="project" value="TreeGrafter"/>
</dbReference>
<gene>
    <name evidence="4" type="ORF">B0T11DRAFT_72141</name>
</gene>
<reference evidence="4" key="1">
    <citation type="journal article" date="2021" name="Nat. Commun.">
        <title>Genetic determinants of endophytism in the Arabidopsis root mycobiome.</title>
        <authorList>
            <person name="Mesny F."/>
            <person name="Miyauchi S."/>
            <person name="Thiergart T."/>
            <person name="Pickel B."/>
            <person name="Atanasova L."/>
            <person name="Karlsson M."/>
            <person name="Huettel B."/>
            <person name="Barry K.W."/>
            <person name="Haridas S."/>
            <person name="Chen C."/>
            <person name="Bauer D."/>
            <person name="Andreopoulos W."/>
            <person name="Pangilinan J."/>
            <person name="LaButti K."/>
            <person name="Riley R."/>
            <person name="Lipzen A."/>
            <person name="Clum A."/>
            <person name="Drula E."/>
            <person name="Henrissat B."/>
            <person name="Kohler A."/>
            <person name="Grigoriev I.V."/>
            <person name="Martin F.M."/>
            <person name="Hacquard S."/>
        </authorList>
    </citation>
    <scope>NUCLEOTIDE SEQUENCE</scope>
    <source>
        <strain evidence="4">MPI-CAGE-AT-0016</strain>
    </source>
</reference>